<accession>A0A232EDT2</accession>
<dbReference type="Proteomes" id="UP000215335">
    <property type="component" value="Unassembled WGS sequence"/>
</dbReference>
<dbReference type="AlphaFoldDB" id="A0A232EDT2"/>
<organism evidence="1 2">
    <name type="scientific">Trichomalopsis sarcophagae</name>
    <dbReference type="NCBI Taxonomy" id="543379"/>
    <lineage>
        <taxon>Eukaryota</taxon>
        <taxon>Metazoa</taxon>
        <taxon>Ecdysozoa</taxon>
        <taxon>Arthropoda</taxon>
        <taxon>Hexapoda</taxon>
        <taxon>Insecta</taxon>
        <taxon>Pterygota</taxon>
        <taxon>Neoptera</taxon>
        <taxon>Endopterygota</taxon>
        <taxon>Hymenoptera</taxon>
        <taxon>Apocrita</taxon>
        <taxon>Proctotrupomorpha</taxon>
        <taxon>Chalcidoidea</taxon>
        <taxon>Pteromalidae</taxon>
        <taxon>Pteromalinae</taxon>
        <taxon>Trichomalopsis</taxon>
    </lineage>
</organism>
<sequence length="32" mass="3724">MYPIRSVVRWTDSDNNNLYKLGADHCSKHSCI</sequence>
<name>A0A232EDT2_9HYME</name>
<comment type="caution">
    <text evidence="1">The sequence shown here is derived from an EMBL/GenBank/DDBJ whole genome shotgun (WGS) entry which is preliminary data.</text>
</comment>
<protein>
    <submittedName>
        <fullName evidence="1">Uncharacterized protein</fullName>
    </submittedName>
</protein>
<evidence type="ECO:0000313" key="1">
    <source>
        <dbReference type="EMBL" id="OXU16517.1"/>
    </source>
</evidence>
<proteinExistence type="predicted"/>
<evidence type="ECO:0000313" key="2">
    <source>
        <dbReference type="Proteomes" id="UP000215335"/>
    </source>
</evidence>
<dbReference type="EMBL" id="NNAY01005936">
    <property type="protein sequence ID" value="OXU16517.1"/>
    <property type="molecule type" value="Genomic_DNA"/>
</dbReference>
<keyword evidence="2" id="KW-1185">Reference proteome</keyword>
<reference evidence="1 2" key="1">
    <citation type="journal article" date="2017" name="Curr. Biol.">
        <title>The Evolution of Venom by Co-option of Single-Copy Genes.</title>
        <authorList>
            <person name="Martinson E.O."/>
            <person name="Mrinalini"/>
            <person name="Kelkar Y.D."/>
            <person name="Chang C.H."/>
            <person name="Werren J.H."/>
        </authorList>
    </citation>
    <scope>NUCLEOTIDE SEQUENCE [LARGE SCALE GENOMIC DNA]</scope>
    <source>
        <strain evidence="1 2">Alberta</strain>
        <tissue evidence="1">Whole body</tissue>
    </source>
</reference>
<gene>
    <name evidence="1" type="ORF">TSAR_002088</name>
</gene>